<dbReference type="SUPFAM" id="SSF54373">
    <property type="entry name" value="FAD-linked reductases, C-terminal domain"/>
    <property type="match status" value="1"/>
</dbReference>
<evidence type="ECO:0000256" key="5">
    <source>
        <dbReference type="SAM" id="MobiDB-lite"/>
    </source>
</evidence>
<dbReference type="EMBL" id="CP032382">
    <property type="protein sequence ID" value="AYB32253.1"/>
    <property type="molecule type" value="Genomic_DNA"/>
</dbReference>
<feature type="region of interest" description="Disordered" evidence="5">
    <location>
        <begin position="1"/>
        <end position="27"/>
    </location>
</feature>
<accession>A0A385SKG5</accession>
<dbReference type="InterPro" id="IPR036188">
    <property type="entry name" value="FAD/NAD-bd_sf"/>
</dbReference>
<evidence type="ECO:0000313" key="8">
    <source>
        <dbReference type="Proteomes" id="UP000266183"/>
    </source>
</evidence>
<dbReference type="SUPFAM" id="SSF51905">
    <property type="entry name" value="FAD/NAD(P)-binding domain"/>
    <property type="match status" value="1"/>
</dbReference>
<evidence type="ECO:0000313" key="7">
    <source>
        <dbReference type="EMBL" id="AYB32253.1"/>
    </source>
</evidence>
<comment type="cofactor">
    <cofactor evidence="1">
        <name>FAD</name>
        <dbReference type="ChEBI" id="CHEBI:57692"/>
    </cofactor>
</comment>
<organism evidence="7 8">
    <name type="scientific">Chryseolinea soli</name>
    <dbReference type="NCBI Taxonomy" id="2321403"/>
    <lineage>
        <taxon>Bacteria</taxon>
        <taxon>Pseudomonadati</taxon>
        <taxon>Bacteroidota</taxon>
        <taxon>Cytophagia</taxon>
        <taxon>Cytophagales</taxon>
        <taxon>Fulvivirgaceae</taxon>
        <taxon>Chryseolinea</taxon>
    </lineage>
</organism>
<evidence type="ECO:0000256" key="1">
    <source>
        <dbReference type="ARBA" id="ARBA00001974"/>
    </source>
</evidence>
<dbReference type="GO" id="GO:0050660">
    <property type="term" value="F:flavin adenine dinucleotide binding"/>
    <property type="evidence" value="ECO:0007669"/>
    <property type="project" value="InterPro"/>
</dbReference>
<name>A0A385SKG5_9BACT</name>
<gene>
    <name evidence="7" type="ORF">D4L85_17480</name>
</gene>
<dbReference type="Pfam" id="PF01266">
    <property type="entry name" value="DAO"/>
    <property type="match status" value="1"/>
</dbReference>
<dbReference type="PANTHER" id="PTHR10961:SF46">
    <property type="entry name" value="PEROXISOMAL SARCOSINE OXIDASE"/>
    <property type="match status" value="1"/>
</dbReference>
<dbReference type="AlphaFoldDB" id="A0A385SKG5"/>
<reference evidence="8" key="1">
    <citation type="submission" date="2018-09" db="EMBL/GenBank/DDBJ databases">
        <title>Chryseolinea sp. KIS68-18 isolated from soil.</title>
        <authorList>
            <person name="Weon H.-Y."/>
            <person name="Kwon S.-W."/>
            <person name="Lee S.A."/>
        </authorList>
    </citation>
    <scope>NUCLEOTIDE SEQUENCE [LARGE SCALE GENOMIC DNA]</scope>
    <source>
        <strain evidence="8">KIS68-18</strain>
    </source>
</reference>
<dbReference type="Gene3D" id="3.30.9.10">
    <property type="entry name" value="D-Amino Acid Oxidase, subunit A, domain 2"/>
    <property type="match status" value="1"/>
</dbReference>
<protein>
    <submittedName>
        <fullName evidence="7">FAD-dependent oxidoreductase</fullName>
    </submittedName>
</protein>
<dbReference type="InterPro" id="IPR006076">
    <property type="entry name" value="FAD-dep_OxRdtase"/>
</dbReference>
<dbReference type="OrthoDB" id="571248at2"/>
<dbReference type="PANTHER" id="PTHR10961">
    <property type="entry name" value="PEROXISOMAL SARCOSINE OXIDASE"/>
    <property type="match status" value="1"/>
</dbReference>
<dbReference type="Gene3D" id="3.50.50.60">
    <property type="entry name" value="FAD/NAD(P)-binding domain"/>
    <property type="match status" value="1"/>
</dbReference>
<keyword evidence="3" id="KW-0274">FAD</keyword>
<evidence type="ECO:0000259" key="6">
    <source>
        <dbReference type="Pfam" id="PF01266"/>
    </source>
</evidence>
<dbReference type="InterPro" id="IPR045170">
    <property type="entry name" value="MTOX"/>
</dbReference>
<keyword evidence="8" id="KW-1185">Reference proteome</keyword>
<keyword evidence="4" id="KW-0560">Oxidoreductase</keyword>
<evidence type="ECO:0000256" key="3">
    <source>
        <dbReference type="ARBA" id="ARBA00022827"/>
    </source>
</evidence>
<keyword evidence="2" id="KW-0285">Flavoprotein</keyword>
<dbReference type="Proteomes" id="UP000266183">
    <property type="component" value="Chromosome"/>
</dbReference>
<dbReference type="RefSeq" id="WP_119755510.1">
    <property type="nucleotide sequence ID" value="NZ_CP032382.1"/>
</dbReference>
<feature type="domain" description="FAD dependent oxidoreductase" evidence="6">
    <location>
        <begin position="32"/>
        <end position="384"/>
    </location>
</feature>
<evidence type="ECO:0000256" key="2">
    <source>
        <dbReference type="ARBA" id="ARBA00022630"/>
    </source>
</evidence>
<dbReference type="GO" id="GO:0008115">
    <property type="term" value="F:sarcosine oxidase activity"/>
    <property type="evidence" value="ECO:0007669"/>
    <property type="project" value="TreeGrafter"/>
</dbReference>
<sequence length="402" mass="44880">MASPNLNTFAPRTRAETGTPKRNPSLPTGASVVVVGAGAFGGWSALYLLRKGFRVTLVDAWGAGNVRSSSGDETRVIRSTYGANETYFNLNVRALELWKENQARFDKKLFFNTGVLWMCYEAQTPLVDDSIAFAQQQRMEYEYLSTEEINRRYPEINAQDLHHGYLDPYGGYLKARESVQAVQAAFVEEGGEFIQAHVMPMGDVHKDVNRLSLSNGESLQADAFIFACGSWLGDLFPQLLREQVYCTKQEVYYFGPPSQHAAAFERLPVWVDVDGKDFYYGIPGNAHRGFKIGVDIRGEIFDPTNGDHTLTPAALQRARQFLAHRFPLLKDAPLGESRVCPYENSTDGNFIFDLHPETQNLFLLGGGSGHGFKHGPALGEWVAQTLAGEKELFEMFALNKRD</sequence>
<evidence type="ECO:0000256" key="4">
    <source>
        <dbReference type="ARBA" id="ARBA00023002"/>
    </source>
</evidence>
<feature type="compositionally biased region" description="Polar residues" evidence="5">
    <location>
        <begin position="1"/>
        <end position="10"/>
    </location>
</feature>
<proteinExistence type="predicted"/>
<dbReference type="KEGG" id="chk:D4L85_17480"/>